<sequence>MTSSARPLLNRRLAEFGTTIFAEMSALALRTGSINLGQGFPDTDGPEEIRRPPYAPCATAAATSTRRAPASPNSARPSPPTSNAVTASRTTPTPRSWSPPAPRRPSPPHCSPCWSPATR</sequence>
<gene>
    <name evidence="2" type="ORF">SHKM778_02270</name>
</gene>
<proteinExistence type="predicted"/>
<feature type="compositionally biased region" description="Low complexity" evidence="1">
    <location>
        <begin position="56"/>
        <end position="96"/>
    </location>
</feature>
<feature type="compositionally biased region" description="Pro residues" evidence="1">
    <location>
        <begin position="97"/>
        <end position="110"/>
    </location>
</feature>
<protein>
    <submittedName>
        <fullName evidence="2">Uncharacterized protein</fullName>
    </submittedName>
</protein>
<evidence type="ECO:0000313" key="2">
    <source>
        <dbReference type="EMBL" id="BFO13839.1"/>
    </source>
</evidence>
<name>A0AAT9H954_9ACTN</name>
<reference evidence="2" key="2">
    <citation type="submission" date="2024-07" db="EMBL/GenBank/DDBJ databases">
        <title>Streptomyces haneummycinica sp. nov., a new antibiotic-producing actinobacterium isolated from marine sediment.</title>
        <authorList>
            <person name="Uemura M."/>
            <person name="Hamada M."/>
            <person name="Hirano S."/>
            <person name="Kobayashi K."/>
            <person name="Ohshiro T."/>
            <person name="Kobayashi T."/>
            <person name="Terahara T."/>
        </authorList>
    </citation>
    <scope>NUCLEOTIDE SEQUENCE</scope>
    <source>
        <strain evidence="2">KM77-8</strain>
    </source>
</reference>
<dbReference type="AlphaFoldDB" id="A0AAT9H954"/>
<accession>A0AAT9H954</accession>
<feature type="region of interest" description="Disordered" evidence="1">
    <location>
        <begin position="34"/>
        <end position="119"/>
    </location>
</feature>
<reference evidence="2" key="1">
    <citation type="submission" date="2024-06" db="EMBL/GenBank/DDBJ databases">
        <authorList>
            <consortium name="consrtm"/>
            <person name="Uemura M."/>
            <person name="Terahara T."/>
        </authorList>
    </citation>
    <scope>NUCLEOTIDE SEQUENCE</scope>
    <source>
        <strain evidence="2">KM77-8</strain>
    </source>
</reference>
<dbReference type="Gene3D" id="3.90.1150.10">
    <property type="entry name" value="Aspartate Aminotransferase, domain 1"/>
    <property type="match status" value="1"/>
</dbReference>
<dbReference type="EMBL" id="AP035768">
    <property type="protein sequence ID" value="BFO13839.1"/>
    <property type="molecule type" value="Genomic_DNA"/>
</dbReference>
<dbReference type="InterPro" id="IPR015422">
    <property type="entry name" value="PyrdxlP-dep_Trfase_small"/>
</dbReference>
<organism evidence="2">
    <name type="scientific">Streptomyces haneummycinicus</name>
    <dbReference type="NCBI Taxonomy" id="3074435"/>
    <lineage>
        <taxon>Bacteria</taxon>
        <taxon>Bacillati</taxon>
        <taxon>Actinomycetota</taxon>
        <taxon>Actinomycetes</taxon>
        <taxon>Kitasatosporales</taxon>
        <taxon>Streptomycetaceae</taxon>
        <taxon>Streptomyces</taxon>
    </lineage>
</organism>
<evidence type="ECO:0000256" key="1">
    <source>
        <dbReference type="SAM" id="MobiDB-lite"/>
    </source>
</evidence>